<sequence>MTALRNDANSPARSLVWWAPEDLGSLRERLDTKLASFGLAWGLELSLGALTNACEAEPRVLELPFNAWSNLAATTDRCRDIWMAGAESPRVMLRRALFGAEDALGRTVSLDTAGSMSAQVAAKAWGALCEALGGEHPETEVVTETALVAADFPSKQRLPWSGAITGVLTVRGATAVDLPLHLEPTRAREWIPTRTNTRAAAQPARALTPVFDALGRQPLRMAARLAEIDLDLKALMTLRAGDVVTVPQPLHEPTKLFLLQAGRGNTCLAVGHLGAVDNAKGIQLQAVIDKTAASSKT</sequence>
<accession>A0ABM9KBH5</accession>
<feature type="domain" description="Flagellar motor switch protein FliN-like C-terminal" evidence="1">
    <location>
        <begin position="214"/>
        <end position="288"/>
    </location>
</feature>
<dbReference type="RefSeq" id="WP_316682846.1">
    <property type="nucleotide sequence ID" value="NZ_CATZLL010000024.1"/>
</dbReference>
<evidence type="ECO:0000259" key="1">
    <source>
        <dbReference type="Pfam" id="PF01052"/>
    </source>
</evidence>
<organism evidence="2 3">
    <name type="scientific">Ralstonia flaminis</name>
    <dbReference type="NCBI Taxonomy" id="3058597"/>
    <lineage>
        <taxon>Bacteria</taxon>
        <taxon>Pseudomonadati</taxon>
        <taxon>Pseudomonadota</taxon>
        <taxon>Betaproteobacteria</taxon>
        <taxon>Burkholderiales</taxon>
        <taxon>Burkholderiaceae</taxon>
        <taxon>Ralstonia</taxon>
    </lineage>
</organism>
<comment type="caution">
    <text evidence="2">The sequence shown here is derived from an EMBL/GenBank/DDBJ whole genome shotgun (WGS) entry which is preliminary data.</text>
</comment>
<dbReference type="InterPro" id="IPR001543">
    <property type="entry name" value="FliN-like_C"/>
</dbReference>
<dbReference type="InterPro" id="IPR036429">
    <property type="entry name" value="SpoA-like_sf"/>
</dbReference>
<protein>
    <recommendedName>
        <fullName evidence="1">Flagellar motor switch protein FliN-like C-terminal domain-containing protein</fullName>
    </recommendedName>
</protein>
<evidence type="ECO:0000313" key="2">
    <source>
        <dbReference type="EMBL" id="CAJ0822583.1"/>
    </source>
</evidence>
<dbReference type="EMBL" id="CATZLL010000024">
    <property type="protein sequence ID" value="CAJ0822583.1"/>
    <property type="molecule type" value="Genomic_DNA"/>
</dbReference>
<name>A0ABM9KBH5_9RALS</name>
<proteinExistence type="predicted"/>
<gene>
    <name evidence="2" type="ORF">LMG18101_05079</name>
</gene>
<evidence type="ECO:0000313" key="3">
    <source>
        <dbReference type="Proteomes" id="UP001189757"/>
    </source>
</evidence>
<dbReference type="SUPFAM" id="SSF101801">
    <property type="entry name" value="Surface presentation of antigens (SPOA)"/>
    <property type="match status" value="1"/>
</dbReference>
<dbReference type="Proteomes" id="UP001189757">
    <property type="component" value="Unassembled WGS sequence"/>
</dbReference>
<dbReference type="Pfam" id="PF01052">
    <property type="entry name" value="FliMN_C"/>
    <property type="match status" value="1"/>
</dbReference>
<reference evidence="2 3" key="1">
    <citation type="submission" date="2023-07" db="EMBL/GenBank/DDBJ databases">
        <authorList>
            <person name="Peeters C."/>
        </authorList>
    </citation>
    <scope>NUCLEOTIDE SEQUENCE [LARGE SCALE GENOMIC DNA]</scope>
    <source>
        <strain evidence="2 3">LMG 18101</strain>
    </source>
</reference>
<dbReference type="Gene3D" id="2.30.330.10">
    <property type="entry name" value="SpoA-like"/>
    <property type="match status" value="1"/>
</dbReference>
<keyword evidence="3" id="KW-1185">Reference proteome</keyword>